<feature type="non-terminal residue" evidence="1">
    <location>
        <position position="100"/>
    </location>
</feature>
<organism evidence="1 2">
    <name type="scientific">Datura stramonium</name>
    <name type="common">Jimsonweed</name>
    <name type="synonym">Common thornapple</name>
    <dbReference type="NCBI Taxonomy" id="4076"/>
    <lineage>
        <taxon>Eukaryota</taxon>
        <taxon>Viridiplantae</taxon>
        <taxon>Streptophyta</taxon>
        <taxon>Embryophyta</taxon>
        <taxon>Tracheophyta</taxon>
        <taxon>Spermatophyta</taxon>
        <taxon>Magnoliopsida</taxon>
        <taxon>eudicotyledons</taxon>
        <taxon>Gunneridae</taxon>
        <taxon>Pentapetalae</taxon>
        <taxon>asterids</taxon>
        <taxon>lamiids</taxon>
        <taxon>Solanales</taxon>
        <taxon>Solanaceae</taxon>
        <taxon>Solanoideae</taxon>
        <taxon>Datureae</taxon>
        <taxon>Datura</taxon>
    </lineage>
</organism>
<dbReference type="EMBL" id="JACEIK010000050">
    <property type="protein sequence ID" value="MCD7448036.1"/>
    <property type="molecule type" value="Genomic_DNA"/>
</dbReference>
<reference evidence="1 2" key="1">
    <citation type="journal article" date="2021" name="BMC Genomics">
        <title>Datura genome reveals duplications of psychoactive alkaloid biosynthetic genes and high mutation rate following tissue culture.</title>
        <authorList>
            <person name="Rajewski A."/>
            <person name="Carter-House D."/>
            <person name="Stajich J."/>
            <person name="Litt A."/>
        </authorList>
    </citation>
    <scope>NUCLEOTIDE SEQUENCE [LARGE SCALE GENOMIC DNA]</scope>
    <source>
        <strain evidence="1">AR-01</strain>
    </source>
</reference>
<accession>A0ABS8RML0</accession>
<evidence type="ECO:0000313" key="1">
    <source>
        <dbReference type="EMBL" id="MCD7448036.1"/>
    </source>
</evidence>
<keyword evidence="2" id="KW-1185">Reference proteome</keyword>
<dbReference type="Proteomes" id="UP000823775">
    <property type="component" value="Unassembled WGS sequence"/>
</dbReference>
<feature type="non-terminal residue" evidence="1">
    <location>
        <position position="1"/>
    </location>
</feature>
<sequence>NLKLDLSRWTHHGFDMCKSQLSLDQHMYLVDEVKYLPVVALNTISKRGEDTHTVRECSSLFLTVVEKNRKESHMKESVISMAVEVVKSCMGRPPYYEPGP</sequence>
<proteinExistence type="predicted"/>
<evidence type="ECO:0000313" key="2">
    <source>
        <dbReference type="Proteomes" id="UP000823775"/>
    </source>
</evidence>
<name>A0ABS8RML0_DATST</name>
<gene>
    <name evidence="1" type="ORF">HAX54_037350</name>
</gene>
<protein>
    <submittedName>
        <fullName evidence="1">Uncharacterized protein</fullName>
    </submittedName>
</protein>
<comment type="caution">
    <text evidence="1">The sequence shown here is derived from an EMBL/GenBank/DDBJ whole genome shotgun (WGS) entry which is preliminary data.</text>
</comment>